<gene>
    <name evidence="2" type="primary">epsM_1</name>
    <name evidence="2" type="ORF">BACCIP111899_01994</name>
</gene>
<dbReference type="InterPro" id="IPR050179">
    <property type="entry name" value="Trans_hexapeptide_repeat"/>
</dbReference>
<dbReference type="EC" id="2.3.1.-" evidence="2"/>
<dbReference type="Proteomes" id="UP000789423">
    <property type="component" value="Unassembled WGS sequence"/>
</dbReference>
<evidence type="ECO:0000313" key="2">
    <source>
        <dbReference type="EMBL" id="CAG9612816.1"/>
    </source>
</evidence>
<dbReference type="InterPro" id="IPR001451">
    <property type="entry name" value="Hexapep"/>
</dbReference>
<feature type="domain" description="PglD N-terminal" evidence="1">
    <location>
        <begin position="3"/>
        <end position="81"/>
    </location>
</feature>
<dbReference type="Gene3D" id="3.40.50.20">
    <property type="match status" value="1"/>
</dbReference>
<dbReference type="EMBL" id="CAKJTI010000008">
    <property type="protein sequence ID" value="CAG9612816.1"/>
    <property type="molecule type" value="Genomic_DNA"/>
</dbReference>
<keyword evidence="2" id="KW-0808">Transferase</keyword>
<organism evidence="2 3">
    <name type="scientific">Bacillus rhizoplanae</name>
    <dbReference type="NCBI Taxonomy" id="2880966"/>
    <lineage>
        <taxon>Bacteria</taxon>
        <taxon>Bacillati</taxon>
        <taxon>Bacillota</taxon>
        <taxon>Bacilli</taxon>
        <taxon>Bacillales</taxon>
        <taxon>Bacillaceae</taxon>
        <taxon>Bacillus</taxon>
    </lineage>
</organism>
<dbReference type="InterPro" id="IPR041561">
    <property type="entry name" value="PglD_N"/>
</dbReference>
<reference evidence="2 3" key="1">
    <citation type="submission" date="2021-10" db="EMBL/GenBank/DDBJ databases">
        <authorList>
            <person name="Criscuolo A."/>
        </authorList>
    </citation>
    <scope>NUCLEOTIDE SEQUENCE [LARGE SCALE GENOMIC DNA]</scope>
    <source>
        <strain evidence="3">CIP 111899</strain>
    </source>
</reference>
<proteinExistence type="predicted"/>
<name>A0ABM8YAT4_9BACI</name>
<dbReference type="PANTHER" id="PTHR43300:SF7">
    <property type="entry name" value="UDP-N-ACETYLBACILLOSAMINE N-ACETYLTRANSFERASE"/>
    <property type="match status" value="1"/>
</dbReference>
<dbReference type="InterPro" id="IPR011004">
    <property type="entry name" value="Trimer_LpxA-like_sf"/>
</dbReference>
<keyword evidence="3" id="KW-1185">Reference proteome</keyword>
<evidence type="ECO:0000313" key="3">
    <source>
        <dbReference type="Proteomes" id="UP000789423"/>
    </source>
</evidence>
<dbReference type="Gene3D" id="2.160.10.10">
    <property type="entry name" value="Hexapeptide repeat proteins"/>
    <property type="match status" value="1"/>
</dbReference>
<dbReference type="CDD" id="cd03360">
    <property type="entry name" value="LbH_AT_putative"/>
    <property type="match status" value="1"/>
</dbReference>
<dbReference type="Pfam" id="PF00132">
    <property type="entry name" value="Hexapep"/>
    <property type="match status" value="1"/>
</dbReference>
<dbReference type="PANTHER" id="PTHR43300">
    <property type="entry name" value="ACETYLTRANSFERASE"/>
    <property type="match status" value="1"/>
</dbReference>
<sequence length="218" mass="23149">MKKIVVFGSGGHAKVVIDVIRRAGEYDIYGIVDGFRSQNEMVYGYEVIGDESSLLSIKDNIHGGIVAVGDNWIRRKIVEKVKTIIPDFLFVCAIHPSAIISEDVIIRAGTVVAGGAVINSNVRIGEHCIVNTKSSVDHDCVIDNYATIAPGATLGGNVKIGNYSVISLGANVIHSITIGEHTVIGAGATVVKDIGSYVIAFGVPATKIKSREKGDKYL</sequence>
<accession>A0ABM8YAT4</accession>
<evidence type="ECO:0000259" key="1">
    <source>
        <dbReference type="Pfam" id="PF17836"/>
    </source>
</evidence>
<dbReference type="Pfam" id="PF17836">
    <property type="entry name" value="PglD_N"/>
    <property type="match status" value="1"/>
</dbReference>
<dbReference type="NCBIfam" id="TIGR03570">
    <property type="entry name" value="NeuD_NnaD"/>
    <property type="match status" value="1"/>
</dbReference>
<dbReference type="InterPro" id="IPR020019">
    <property type="entry name" value="AcTrfase_PglD-like"/>
</dbReference>
<dbReference type="SUPFAM" id="SSF51161">
    <property type="entry name" value="Trimeric LpxA-like enzymes"/>
    <property type="match status" value="1"/>
</dbReference>
<comment type="caution">
    <text evidence="2">The sequence shown here is derived from an EMBL/GenBank/DDBJ whole genome shotgun (WGS) entry which is preliminary data.</text>
</comment>
<dbReference type="GO" id="GO:0016746">
    <property type="term" value="F:acyltransferase activity"/>
    <property type="evidence" value="ECO:0007669"/>
    <property type="project" value="UniProtKB-KW"/>
</dbReference>
<keyword evidence="2" id="KW-0012">Acyltransferase</keyword>
<protein>
    <submittedName>
        <fullName evidence="2">Acetyltransferase EpsM</fullName>
        <ecNumber evidence="2">2.3.1.-</ecNumber>
    </submittedName>
</protein>